<dbReference type="Gene3D" id="2.30.330.10">
    <property type="entry name" value="SpoA-like"/>
    <property type="match status" value="1"/>
</dbReference>
<keyword evidence="8" id="KW-0282">Flagellum</keyword>
<accession>A0A9X4JUI2</accession>
<keyword evidence="5" id="KW-0283">Flagellar rotation</keyword>
<reference evidence="8" key="1">
    <citation type="submission" date="2022-02" db="EMBL/GenBank/DDBJ databases">
        <authorList>
            <person name="Leng L."/>
        </authorList>
    </citation>
    <scope>NUCLEOTIDE SEQUENCE</scope>
    <source>
        <strain evidence="8">JI</strain>
    </source>
</reference>
<dbReference type="GO" id="GO:0071973">
    <property type="term" value="P:bacterial-type flagellum-dependent cell motility"/>
    <property type="evidence" value="ECO:0007669"/>
    <property type="project" value="InterPro"/>
</dbReference>
<evidence type="ECO:0000256" key="4">
    <source>
        <dbReference type="ARBA" id="ARBA00022500"/>
    </source>
</evidence>
<organism evidence="8 9">
    <name type="scientific">Pelotomaculum isophthalicicum JI</name>
    <dbReference type="NCBI Taxonomy" id="947010"/>
    <lineage>
        <taxon>Bacteria</taxon>
        <taxon>Bacillati</taxon>
        <taxon>Bacillota</taxon>
        <taxon>Clostridia</taxon>
        <taxon>Eubacteriales</taxon>
        <taxon>Desulfotomaculaceae</taxon>
        <taxon>Pelotomaculum</taxon>
    </lineage>
</organism>
<sequence length="125" mass="13887">MTEEEIRSLLGGPRKGEVEIRKVQFPSLKPAAEMENLKTGLFHLDDVYIEISVELGQGELKLGELLSLEEGSVLRLDKAVGESVEVNINQQRFAKGEVIVVNDVFNVRINAINKTQNLKLSEGLL</sequence>
<comment type="caution">
    <text evidence="8">The sequence shown here is derived from an EMBL/GenBank/DDBJ whole genome shotgun (WGS) entry which is preliminary data.</text>
</comment>
<dbReference type="EMBL" id="JAKOAV010000028">
    <property type="protein sequence ID" value="MDF9409310.1"/>
    <property type="molecule type" value="Genomic_DNA"/>
</dbReference>
<keyword evidence="8" id="KW-0966">Cell projection</keyword>
<dbReference type="InterPro" id="IPR051469">
    <property type="entry name" value="FliN/MopA/SpaO"/>
</dbReference>
<protein>
    <submittedName>
        <fullName evidence="8">FliM/FliN family flagellar motor switch protein</fullName>
    </submittedName>
</protein>
<keyword evidence="3" id="KW-1003">Cell membrane</keyword>
<comment type="subcellular location">
    <subcellularLocation>
        <location evidence="1">Cell membrane</location>
        <topology evidence="1">Peripheral membrane protein</topology>
        <orientation evidence="1">Cytoplasmic side</orientation>
    </subcellularLocation>
</comment>
<dbReference type="Pfam" id="PF01052">
    <property type="entry name" value="FliMN_C"/>
    <property type="match status" value="1"/>
</dbReference>
<keyword evidence="4" id="KW-0145">Chemotaxis</keyword>
<gene>
    <name evidence="8" type="ORF">L7E55_13255</name>
</gene>
<dbReference type="RefSeq" id="WP_277444810.1">
    <property type="nucleotide sequence ID" value="NZ_JAKOAV010000028.1"/>
</dbReference>
<feature type="domain" description="Flagellar motor switch protein FliN-like C-terminal" evidence="7">
    <location>
        <begin position="43"/>
        <end position="112"/>
    </location>
</feature>
<dbReference type="InterPro" id="IPR036429">
    <property type="entry name" value="SpoA-like_sf"/>
</dbReference>
<dbReference type="AlphaFoldDB" id="A0A9X4JUI2"/>
<evidence type="ECO:0000256" key="3">
    <source>
        <dbReference type="ARBA" id="ARBA00022475"/>
    </source>
</evidence>
<dbReference type="GO" id="GO:0006935">
    <property type="term" value="P:chemotaxis"/>
    <property type="evidence" value="ECO:0007669"/>
    <property type="project" value="UniProtKB-KW"/>
</dbReference>
<dbReference type="PRINTS" id="PR00956">
    <property type="entry name" value="FLGMOTORFLIN"/>
</dbReference>
<dbReference type="GO" id="GO:0009425">
    <property type="term" value="C:bacterial-type flagellum basal body"/>
    <property type="evidence" value="ECO:0007669"/>
    <property type="project" value="InterPro"/>
</dbReference>
<dbReference type="GO" id="GO:0005886">
    <property type="term" value="C:plasma membrane"/>
    <property type="evidence" value="ECO:0007669"/>
    <property type="project" value="UniProtKB-SubCell"/>
</dbReference>
<evidence type="ECO:0000256" key="2">
    <source>
        <dbReference type="ARBA" id="ARBA00009226"/>
    </source>
</evidence>
<name>A0A9X4JUI2_9FIRM</name>
<keyword evidence="8" id="KW-0969">Cilium</keyword>
<evidence type="ECO:0000313" key="9">
    <source>
        <dbReference type="Proteomes" id="UP001154312"/>
    </source>
</evidence>
<dbReference type="GO" id="GO:0003774">
    <property type="term" value="F:cytoskeletal motor activity"/>
    <property type="evidence" value="ECO:0007669"/>
    <property type="project" value="InterPro"/>
</dbReference>
<evidence type="ECO:0000313" key="8">
    <source>
        <dbReference type="EMBL" id="MDF9409310.1"/>
    </source>
</evidence>
<comment type="similarity">
    <text evidence="2">Belongs to the FliN/MopA/SpaO family.</text>
</comment>
<keyword evidence="9" id="KW-1185">Reference proteome</keyword>
<dbReference type="PANTHER" id="PTHR43484:SF1">
    <property type="entry name" value="FLAGELLAR MOTOR SWITCH PROTEIN FLIN"/>
    <property type="match status" value="1"/>
</dbReference>
<dbReference type="PANTHER" id="PTHR43484">
    <property type="match status" value="1"/>
</dbReference>
<dbReference type="Proteomes" id="UP001154312">
    <property type="component" value="Unassembled WGS sequence"/>
</dbReference>
<dbReference type="SUPFAM" id="SSF101801">
    <property type="entry name" value="Surface presentation of antigens (SPOA)"/>
    <property type="match status" value="1"/>
</dbReference>
<evidence type="ECO:0000256" key="1">
    <source>
        <dbReference type="ARBA" id="ARBA00004413"/>
    </source>
</evidence>
<evidence type="ECO:0000259" key="7">
    <source>
        <dbReference type="Pfam" id="PF01052"/>
    </source>
</evidence>
<keyword evidence="6" id="KW-0472">Membrane</keyword>
<proteinExistence type="inferred from homology"/>
<evidence type="ECO:0000256" key="6">
    <source>
        <dbReference type="ARBA" id="ARBA00023136"/>
    </source>
</evidence>
<dbReference type="InterPro" id="IPR001172">
    <property type="entry name" value="FliN_T3SS_HrcQb"/>
</dbReference>
<evidence type="ECO:0000256" key="5">
    <source>
        <dbReference type="ARBA" id="ARBA00022779"/>
    </source>
</evidence>
<dbReference type="InterPro" id="IPR001543">
    <property type="entry name" value="FliN-like_C"/>
</dbReference>